<dbReference type="Proteomes" id="UP000196710">
    <property type="component" value="Chromosome"/>
</dbReference>
<protein>
    <submittedName>
        <fullName evidence="2">Uncharacterized protein</fullName>
    </submittedName>
</protein>
<proteinExistence type="predicted"/>
<sequence length="150" mass="16599">MKSEISEQLVCLLLAGGGRPRAPAATLRAPCPGHKRAESLLLRAQGIGSGASLAISKECKYPEITFRFFDYILSIDYTLNDFVGLGNWEYITEDTDKEAQAGTKAIVDLVEEDKDSSYQEMSAVNDLLFMRPGFMCKDYDYGGFAYDSRA</sequence>
<dbReference type="EMBL" id="CP021422">
    <property type="protein sequence ID" value="ASB40722.1"/>
    <property type="molecule type" value="Genomic_DNA"/>
</dbReference>
<gene>
    <name evidence="1" type="ORF">ADH66_08670</name>
    <name evidence="2" type="ORF">I5Q82_18715</name>
</gene>
<evidence type="ECO:0000313" key="4">
    <source>
        <dbReference type="Proteomes" id="UP000596035"/>
    </source>
</evidence>
<dbReference type="Proteomes" id="UP000596035">
    <property type="component" value="Chromosome"/>
</dbReference>
<dbReference type="Gene3D" id="3.40.190.10">
    <property type="entry name" value="Periplasmic binding protein-like II"/>
    <property type="match status" value="2"/>
</dbReference>
<reference evidence="1" key="1">
    <citation type="journal article" date="2017" name="Genome Announc.">
        <title>High-Quality Whole-Genome Sequences of the Oligo-Mouse-Microbiota Bacterial Community.</title>
        <authorList>
            <person name="Garzetti D."/>
            <person name="Brugiroux S."/>
            <person name="Bunk B."/>
            <person name="Pukall R."/>
            <person name="McCoy K.D."/>
            <person name="Macpherson A.J."/>
            <person name="Stecher B."/>
        </authorList>
    </citation>
    <scope>NUCLEOTIDE SEQUENCE</scope>
    <source>
        <strain evidence="1">KB18</strain>
    </source>
</reference>
<evidence type="ECO:0000313" key="3">
    <source>
        <dbReference type="Proteomes" id="UP000196710"/>
    </source>
</evidence>
<dbReference type="KEGG" id="amur:ADH66_08670"/>
<keyword evidence="3" id="KW-1185">Reference proteome</keyword>
<reference evidence="2 4" key="3">
    <citation type="submission" date="2020-11" db="EMBL/GenBank/DDBJ databases">
        <title>Closed and high quality bacterial genomes of the OMM12 community.</title>
        <authorList>
            <person name="Marbouty M."/>
            <person name="Lamy-Besnier Q."/>
            <person name="Debarbieux L."/>
            <person name="Koszul R."/>
        </authorList>
    </citation>
    <scope>NUCLEOTIDE SEQUENCE [LARGE SCALE GENOMIC DNA]</scope>
    <source>
        <strain evidence="2 4">KB18</strain>
    </source>
</reference>
<reference evidence="3" key="2">
    <citation type="submission" date="2017-05" db="EMBL/GenBank/DDBJ databases">
        <title>Improved OligoMM genomes.</title>
        <authorList>
            <person name="Garzetti D."/>
        </authorList>
    </citation>
    <scope>NUCLEOTIDE SEQUENCE [LARGE SCALE GENOMIC DNA]</scope>
    <source>
        <strain evidence="3">KB18</strain>
    </source>
</reference>
<organism evidence="2 4">
    <name type="scientific">Acutalibacter muris</name>
    <dbReference type="NCBI Taxonomy" id="1796620"/>
    <lineage>
        <taxon>Bacteria</taxon>
        <taxon>Bacillati</taxon>
        <taxon>Bacillota</taxon>
        <taxon>Clostridia</taxon>
        <taxon>Eubacteriales</taxon>
        <taxon>Acutalibacteraceae</taxon>
        <taxon>Acutalibacter</taxon>
    </lineage>
</organism>
<dbReference type="EMBL" id="CP065321">
    <property type="protein sequence ID" value="QQR30002.1"/>
    <property type="molecule type" value="Genomic_DNA"/>
</dbReference>
<evidence type="ECO:0000313" key="1">
    <source>
        <dbReference type="EMBL" id="ASB40722.1"/>
    </source>
</evidence>
<name>A0A1Z2XQK5_9FIRM</name>
<dbReference type="RefSeq" id="WP_066533477.1">
    <property type="nucleotide sequence ID" value="NZ_CP021422.1"/>
</dbReference>
<dbReference type="AlphaFoldDB" id="A0A1Z2XQK5"/>
<accession>A0A1Z2XQK5</accession>
<evidence type="ECO:0000313" key="2">
    <source>
        <dbReference type="EMBL" id="QQR30002.1"/>
    </source>
</evidence>